<evidence type="ECO:0000259" key="1">
    <source>
        <dbReference type="Pfam" id="PF05685"/>
    </source>
</evidence>
<dbReference type="InterPro" id="IPR011335">
    <property type="entry name" value="Restrct_endonuc-II-like"/>
</dbReference>
<dbReference type="SUPFAM" id="SSF52980">
    <property type="entry name" value="Restriction endonuclease-like"/>
    <property type="match status" value="1"/>
</dbReference>
<dbReference type="PANTHER" id="PTHR36558">
    <property type="entry name" value="GLR1098 PROTEIN"/>
    <property type="match status" value="1"/>
</dbReference>
<dbReference type="InterPro" id="IPR008538">
    <property type="entry name" value="Uma2"/>
</dbReference>
<dbReference type="GO" id="GO:0004519">
    <property type="term" value="F:endonuclease activity"/>
    <property type="evidence" value="ECO:0007669"/>
    <property type="project" value="UniProtKB-KW"/>
</dbReference>
<evidence type="ECO:0000313" key="2">
    <source>
        <dbReference type="EMBL" id="QIN80315.1"/>
    </source>
</evidence>
<dbReference type="Gene3D" id="3.90.1570.10">
    <property type="entry name" value="tt1808, chain A"/>
    <property type="match status" value="1"/>
</dbReference>
<sequence length="185" mass="20688">MSQPSQPHGLPTVEEYLRMEETATVRHEYVGGMVHAMVGATKRHNRIVGNVYAHLLTASRGGPCRVYVETVKLRAAEDTIYYPDVMVACGPEGDDPLVEHEPCLVVEVASSSTESIDRREKMLAYRKIPTLRAYLIVAQDERRVERHWRGESGEWRQGEAVGEGGFVPVPCPETKLPLAEIYEGL</sequence>
<keyword evidence="2" id="KW-0255">Endonuclease</keyword>
<feature type="domain" description="Putative restriction endonuclease" evidence="1">
    <location>
        <begin position="13"/>
        <end position="167"/>
    </location>
</feature>
<dbReference type="PANTHER" id="PTHR36558:SF1">
    <property type="entry name" value="RESTRICTION ENDONUCLEASE DOMAIN-CONTAINING PROTEIN-RELATED"/>
    <property type="match status" value="1"/>
</dbReference>
<reference evidence="2 3" key="1">
    <citation type="submission" date="2019-10" db="EMBL/GenBank/DDBJ databases">
        <title>Rubrobacter sp nov SCSIO 52915 isolated from a deep-sea sediment in the South China Sea.</title>
        <authorList>
            <person name="Chen R.W."/>
        </authorList>
    </citation>
    <scope>NUCLEOTIDE SEQUENCE [LARGE SCALE GENOMIC DNA]</scope>
    <source>
        <strain evidence="2 3">SCSIO 52915</strain>
    </source>
</reference>
<name>A0A6G8Q1K5_9ACTN</name>
<protein>
    <submittedName>
        <fullName evidence="2">Uma2 family endonuclease</fullName>
    </submittedName>
</protein>
<dbReference type="KEGG" id="rmar:GBA65_19330"/>
<keyword evidence="2" id="KW-0540">Nuclease</keyword>
<organism evidence="2 3">
    <name type="scientific">Rubrobacter marinus</name>
    <dbReference type="NCBI Taxonomy" id="2653852"/>
    <lineage>
        <taxon>Bacteria</taxon>
        <taxon>Bacillati</taxon>
        <taxon>Actinomycetota</taxon>
        <taxon>Rubrobacteria</taxon>
        <taxon>Rubrobacterales</taxon>
        <taxon>Rubrobacteraceae</taxon>
        <taxon>Rubrobacter</taxon>
    </lineage>
</organism>
<dbReference type="Pfam" id="PF05685">
    <property type="entry name" value="Uma2"/>
    <property type="match status" value="1"/>
</dbReference>
<dbReference type="AlphaFoldDB" id="A0A6G8Q1K5"/>
<evidence type="ECO:0000313" key="3">
    <source>
        <dbReference type="Proteomes" id="UP000502706"/>
    </source>
</evidence>
<dbReference type="InterPro" id="IPR012296">
    <property type="entry name" value="Nuclease_put_TT1808"/>
</dbReference>
<keyword evidence="3" id="KW-1185">Reference proteome</keyword>
<dbReference type="CDD" id="cd06260">
    <property type="entry name" value="DUF820-like"/>
    <property type="match status" value="1"/>
</dbReference>
<keyword evidence="2" id="KW-0378">Hydrolase</keyword>
<proteinExistence type="predicted"/>
<gene>
    <name evidence="2" type="ORF">GBA65_19330</name>
</gene>
<accession>A0A6G8Q1K5</accession>
<dbReference type="EMBL" id="CP045121">
    <property type="protein sequence ID" value="QIN80315.1"/>
    <property type="molecule type" value="Genomic_DNA"/>
</dbReference>
<dbReference type="Proteomes" id="UP000502706">
    <property type="component" value="Chromosome"/>
</dbReference>